<keyword evidence="12" id="KW-1185">Reference proteome</keyword>
<dbReference type="Gene3D" id="2.30.42.10">
    <property type="match status" value="1"/>
</dbReference>
<sequence>MRLELDARARRLLRRLPRTNLYSALELVLLAALAVQCARLLWVIVTPVGPLGAWRPEQPGVAGSPIEILRGFDPFFRSAPVAGPAVVTSLQLTLYGTRIDEAVGGGSAIIAGPDGVQISVAVGDEIVPGVKLKAVAFDHVTVDRGGVAEDLFLDQSGAVQPVVPAVPGAPPALPGAVPPAAGGAIKLAQVQADIGFIPRVDGGRVSGLVVRSQGSGAAFRAAGLRDGDVVTAIAGRAVSGPGDIERLAAQFGNGGTLAMTVERGTETIPLSLTIAGQ</sequence>
<organism evidence="11 12">
    <name type="scientific">Sphingomonas hylomeconis</name>
    <dbReference type="NCBI Taxonomy" id="1395958"/>
    <lineage>
        <taxon>Bacteria</taxon>
        <taxon>Pseudomonadati</taxon>
        <taxon>Pseudomonadota</taxon>
        <taxon>Alphaproteobacteria</taxon>
        <taxon>Sphingomonadales</taxon>
        <taxon>Sphingomonadaceae</taxon>
        <taxon>Sphingomonas</taxon>
    </lineage>
</organism>
<dbReference type="Proteomes" id="UP001595713">
    <property type="component" value="Unassembled WGS sequence"/>
</dbReference>
<keyword evidence="3" id="KW-1003">Cell membrane</keyword>
<keyword evidence="2" id="KW-0813">Transport</keyword>
<evidence type="ECO:0000256" key="9">
    <source>
        <dbReference type="SAM" id="Phobius"/>
    </source>
</evidence>
<keyword evidence="8 9" id="KW-0472">Membrane</keyword>
<dbReference type="Pfam" id="PF11356">
    <property type="entry name" value="T2SSC"/>
    <property type="match status" value="1"/>
</dbReference>
<dbReference type="EMBL" id="JBHRXP010000007">
    <property type="protein sequence ID" value="MFC3581022.1"/>
    <property type="molecule type" value="Genomic_DNA"/>
</dbReference>
<keyword evidence="7 9" id="KW-1133">Transmembrane helix</keyword>
<comment type="subcellular location">
    <subcellularLocation>
        <location evidence="1">Cell inner membrane</location>
    </subcellularLocation>
</comment>
<proteinExistence type="predicted"/>
<dbReference type="SUPFAM" id="SSF50156">
    <property type="entry name" value="PDZ domain-like"/>
    <property type="match status" value="1"/>
</dbReference>
<evidence type="ECO:0000313" key="11">
    <source>
        <dbReference type="EMBL" id="MFC3581022.1"/>
    </source>
</evidence>
<evidence type="ECO:0000256" key="1">
    <source>
        <dbReference type="ARBA" id="ARBA00004533"/>
    </source>
</evidence>
<dbReference type="InterPro" id="IPR024961">
    <property type="entry name" value="T2SS_GspC_N"/>
</dbReference>
<evidence type="ECO:0000256" key="2">
    <source>
        <dbReference type="ARBA" id="ARBA00022448"/>
    </source>
</evidence>
<gene>
    <name evidence="11" type="ORF">ACFONA_12685</name>
</gene>
<feature type="transmembrane region" description="Helical" evidence="9">
    <location>
        <begin position="21"/>
        <end position="45"/>
    </location>
</feature>
<keyword evidence="4" id="KW-0997">Cell inner membrane</keyword>
<keyword evidence="5 9" id="KW-0812">Transmembrane</keyword>
<dbReference type="Gene3D" id="2.30.30.830">
    <property type="match status" value="1"/>
</dbReference>
<feature type="domain" description="Type II secretion system protein GspC N-terminal" evidence="10">
    <location>
        <begin position="28"/>
        <end position="153"/>
    </location>
</feature>
<evidence type="ECO:0000256" key="6">
    <source>
        <dbReference type="ARBA" id="ARBA00022927"/>
    </source>
</evidence>
<evidence type="ECO:0000256" key="7">
    <source>
        <dbReference type="ARBA" id="ARBA00022989"/>
    </source>
</evidence>
<reference evidence="12" key="1">
    <citation type="journal article" date="2019" name="Int. J. Syst. Evol. Microbiol.">
        <title>The Global Catalogue of Microorganisms (GCM) 10K type strain sequencing project: providing services to taxonomists for standard genome sequencing and annotation.</title>
        <authorList>
            <consortium name="The Broad Institute Genomics Platform"/>
            <consortium name="The Broad Institute Genome Sequencing Center for Infectious Disease"/>
            <person name="Wu L."/>
            <person name="Ma J."/>
        </authorList>
    </citation>
    <scope>NUCLEOTIDE SEQUENCE [LARGE SCALE GENOMIC DNA]</scope>
    <source>
        <strain evidence="12">KCTC 42739</strain>
    </source>
</reference>
<evidence type="ECO:0000256" key="8">
    <source>
        <dbReference type="ARBA" id="ARBA00023136"/>
    </source>
</evidence>
<keyword evidence="6" id="KW-0653">Protein transport</keyword>
<accession>A0ABV7SZH1</accession>
<evidence type="ECO:0000256" key="4">
    <source>
        <dbReference type="ARBA" id="ARBA00022519"/>
    </source>
</evidence>
<evidence type="ECO:0000256" key="5">
    <source>
        <dbReference type="ARBA" id="ARBA00022692"/>
    </source>
</evidence>
<evidence type="ECO:0000259" key="10">
    <source>
        <dbReference type="Pfam" id="PF11356"/>
    </source>
</evidence>
<dbReference type="InterPro" id="IPR036034">
    <property type="entry name" value="PDZ_sf"/>
</dbReference>
<dbReference type="RefSeq" id="WP_261294393.1">
    <property type="nucleotide sequence ID" value="NZ_JANQBK010000006.1"/>
</dbReference>
<name>A0ABV7SZH1_9SPHN</name>
<evidence type="ECO:0000313" key="12">
    <source>
        <dbReference type="Proteomes" id="UP001595713"/>
    </source>
</evidence>
<protein>
    <submittedName>
        <fullName evidence="11">Type II secretion system protein N</fullName>
    </submittedName>
</protein>
<comment type="caution">
    <text evidence="11">The sequence shown here is derived from an EMBL/GenBank/DDBJ whole genome shotgun (WGS) entry which is preliminary data.</text>
</comment>
<evidence type="ECO:0000256" key="3">
    <source>
        <dbReference type="ARBA" id="ARBA00022475"/>
    </source>
</evidence>